<dbReference type="GO" id="GO:0016787">
    <property type="term" value="F:hydrolase activity"/>
    <property type="evidence" value="ECO:0007669"/>
    <property type="project" value="UniProtKB-KW"/>
</dbReference>
<evidence type="ECO:0000313" key="1">
    <source>
        <dbReference type="EMBL" id="MFD2920539.1"/>
    </source>
</evidence>
<dbReference type="Pfam" id="PF12710">
    <property type="entry name" value="HAD"/>
    <property type="match status" value="1"/>
</dbReference>
<sequence>MKSIAFFDFDGTITTKDTLLEFIKFCKGKLNFYKGFLLNSPYLVAYKAGIITNQRAKEKVLAYFFKNITVAAFSRLSDEFTQTVLPGLIRPKALEEIARLRQQGTEIVIVSASPENWIKPWATKMGVDLIATNLVVEENKITGIINGHNCYGEEKVNRIKQLYNLTSYKTIYVYGDSSGDRPMLALATQAFYKPFR</sequence>
<keyword evidence="2" id="KW-1185">Reference proteome</keyword>
<dbReference type="RefSeq" id="WP_386099081.1">
    <property type="nucleotide sequence ID" value="NZ_JBHUOZ010000003.1"/>
</dbReference>
<dbReference type="EMBL" id="JBHUOZ010000003">
    <property type="protein sequence ID" value="MFD2920539.1"/>
    <property type="molecule type" value="Genomic_DNA"/>
</dbReference>
<comment type="caution">
    <text evidence="1">The sequence shown here is derived from an EMBL/GenBank/DDBJ whole genome shotgun (WGS) entry which is preliminary data.</text>
</comment>
<dbReference type="InterPro" id="IPR036412">
    <property type="entry name" value="HAD-like_sf"/>
</dbReference>
<dbReference type="NCBIfam" id="TIGR01488">
    <property type="entry name" value="HAD-SF-IB"/>
    <property type="match status" value="1"/>
</dbReference>
<dbReference type="InterPro" id="IPR050582">
    <property type="entry name" value="HAD-like_SerB"/>
</dbReference>
<protein>
    <submittedName>
        <fullName evidence="1">HAD family hydrolase</fullName>
        <ecNumber evidence="1">3.1.3.-</ecNumber>
    </submittedName>
</protein>
<keyword evidence="1" id="KW-0378">Hydrolase</keyword>
<proteinExistence type="predicted"/>
<name>A0ABW6A5C0_9BACT</name>
<dbReference type="InterPro" id="IPR006385">
    <property type="entry name" value="HAD_hydro_SerB1"/>
</dbReference>
<dbReference type="Gene3D" id="1.20.1440.100">
    <property type="entry name" value="SG protein - dephosphorylation function"/>
    <property type="match status" value="1"/>
</dbReference>
<dbReference type="Proteomes" id="UP001597511">
    <property type="component" value="Unassembled WGS sequence"/>
</dbReference>
<reference evidence="2" key="1">
    <citation type="journal article" date="2019" name="Int. J. Syst. Evol. Microbiol.">
        <title>The Global Catalogue of Microorganisms (GCM) 10K type strain sequencing project: providing services to taxonomists for standard genome sequencing and annotation.</title>
        <authorList>
            <consortium name="The Broad Institute Genomics Platform"/>
            <consortium name="The Broad Institute Genome Sequencing Center for Infectious Disease"/>
            <person name="Wu L."/>
            <person name="Ma J."/>
        </authorList>
    </citation>
    <scope>NUCLEOTIDE SEQUENCE [LARGE SCALE GENOMIC DNA]</scope>
    <source>
        <strain evidence="2">KCTC 23299</strain>
    </source>
</reference>
<evidence type="ECO:0000313" key="2">
    <source>
        <dbReference type="Proteomes" id="UP001597511"/>
    </source>
</evidence>
<gene>
    <name evidence="1" type="ORF">ACFS6H_12505</name>
</gene>
<accession>A0ABW6A5C0</accession>
<dbReference type="EC" id="3.1.3.-" evidence="1"/>
<dbReference type="CDD" id="cd02612">
    <property type="entry name" value="HAD_PGPPase"/>
    <property type="match status" value="1"/>
</dbReference>
<dbReference type="SUPFAM" id="SSF56784">
    <property type="entry name" value="HAD-like"/>
    <property type="match status" value="1"/>
</dbReference>
<organism evidence="1 2">
    <name type="scientific">Terrimonas rubra</name>
    <dbReference type="NCBI Taxonomy" id="1035890"/>
    <lineage>
        <taxon>Bacteria</taxon>
        <taxon>Pseudomonadati</taxon>
        <taxon>Bacteroidota</taxon>
        <taxon>Chitinophagia</taxon>
        <taxon>Chitinophagales</taxon>
        <taxon>Chitinophagaceae</taxon>
        <taxon>Terrimonas</taxon>
    </lineage>
</organism>
<dbReference type="NCBIfam" id="TIGR01490">
    <property type="entry name" value="HAD-SF-IB-hyp1"/>
    <property type="match status" value="1"/>
</dbReference>
<dbReference type="InterPro" id="IPR023214">
    <property type="entry name" value="HAD_sf"/>
</dbReference>
<dbReference type="PANTHER" id="PTHR43344">
    <property type="entry name" value="PHOSPHOSERINE PHOSPHATASE"/>
    <property type="match status" value="1"/>
</dbReference>
<dbReference type="PANTHER" id="PTHR43344:SF14">
    <property type="entry name" value="HAD-IB FAMILY HYDROLASE"/>
    <property type="match status" value="1"/>
</dbReference>
<dbReference type="Gene3D" id="3.40.50.1000">
    <property type="entry name" value="HAD superfamily/HAD-like"/>
    <property type="match status" value="1"/>
</dbReference>